<feature type="compositionally biased region" description="Basic and acidic residues" evidence="10">
    <location>
        <begin position="219"/>
        <end position="273"/>
    </location>
</feature>
<feature type="compositionally biased region" description="Polar residues" evidence="10">
    <location>
        <begin position="106"/>
        <end position="120"/>
    </location>
</feature>
<feature type="compositionally biased region" description="Polar residues" evidence="10">
    <location>
        <begin position="417"/>
        <end position="429"/>
    </location>
</feature>
<feature type="compositionally biased region" description="Basic and acidic residues" evidence="10">
    <location>
        <begin position="123"/>
        <end position="136"/>
    </location>
</feature>
<evidence type="ECO:0000256" key="7">
    <source>
        <dbReference type="ARBA" id="ARBA00023018"/>
    </source>
</evidence>
<keyword evidence="5" id="KW-0221">Differentiation</keyword>
<evidence type="ECO:0000256" key="2">
    <source>
        <dbReference type="ARBA" id="ARBA00022723"/>
    </source>
</evidence>
<feature type="region of interest" description="Disordered" evidence="10">
    <location>
        <begin position="1163"/>
        <end position="1224"/>
    </location>
</feature>
<evidence type="ECO:0000256" key="10">
    <source>
        <dbReference type="SAM" id="MobiDB-lite"/>
    </source>
</evidence>
<dbReference type="SUPFAM" id="SSF57903">
    <property type="entry name" value="FYVE/PHD zinc finger"/>
    <property type="match status" value="1"/>
</dbReference>
<dbReference type="GO" id="GO:2000300">
    <property type="term" value="P:regulation of synaptic vesicle exocytosis"/>
    <property type="evidence" value="ECO:0007669"/>
    <property type="project" value="TreeGrafter"/>
</dbReference>
<feature type="compositionally biased region" description="Basic residues" evidence="10">
    <location>
        <begin position="435"/>
        <end position="447"/>
    </location>
</feature>
<dbReference type="Gene3D" id="3.30.40.10">
    <property type="entry name" value="Zinc/RING finger domain, C3HC4 (zinc finger)"/>
    <property type="match status" value="1"/>
</dbReference>
<feature type="compositionally biased region" description="Low complexity" evidence="10">
    <location>
        <begin position="1174"/>
        <end position="1195"/>
    </location>
</feature>
<dbReference type="FunFam" id="2.60.40.150:FF:000003">
    <property type="entry name" value="Regulating synaptic membrane exocytosis protein 2"/>
    <property type="match status" value="1"/>
</dbReference>
<feature type="compositionally biased region" description="Basic and acidic residues" evidence="10">
    <location>
        <begin position="182"/>
        <end position="194"/>
    </location>
</feature>
<evidence type="ECO:0000256" key="9">
    <source>
        <dbReference type="PROSITE-ProRule" id="PRU00091"/>
    </source>
</evidence>
<feature type="region of interest" description="Disordered" evidence="10">
    <location>
        <begin position="790"/>
        <end position="930"/>
    </location>
</feature>
<dbReference type="InterPro" id="IPR035892">
    <property type="entry name" value="C2_domain_sf"/>
</dbReference>
<evidence type="ECO:0000256" key="6">
    <source>
        <dbReference type="ARBA" id="ARBA00022833"/>
    </source>
</evidence>
<feature type="region of interest" description="Disordered" evidence="10">
    <location>
        <begin position="99"/>
        <end position="378"/>
    </location>
</feature>
<dbReference type="GO" id="GO:0048788">
    <property type="term" value="C:cytoskeleton of presynaptic active zone"/>
    <property type="evidence" value="ECO:0007669"/>
    <property type="project" value="TreeGrafter"/>
</dbReference>
<dbReference type="PROSITE" id="PS50178">
    <property type="entry name" value="ZF_FYVE"/>
    <property type="match status" value="1"/>
</dbReference>
<evidence type="ECO:0000256" key="8">
    <source>
        <dbReference type="ARBA" id="ARBA00034103"/>
    </source>
</evidence>
<feature type="compositionally biased region" description="Basic and acidic residues" evidence="10">
    <location>
        <begin position="913"/>
        <end position="930"/>
    </location>
</feature>
<keyword evidence="15" id="KW-1185">Reference proteome</keyword>
<feature type="domain" description="C2" evidence="11">
    <location>
        <begin position="662"/>
        <end position="785"/>
    </location>
</feature>
<dbReference type="SMART" id="SM00239">
    <property type="entry name" value="C2"/>
    <property type="match status" value="2"/>
</dbReference>
<dbReference type="FunFam" id="2.30.42.10:FF:000003">
    <property type="entry name" value="Regulating synaptic membrane exocytosis protein 1, putative"/>
    <property type="match status" value="1"/>
</dbReference>
<dbReference type="InterPro" id="IPR011011">
    <property type="entry name" value="Znf_FYVE_PHD"/>
</dbReference>
<dbReference type="GO" id="GO:0048791">
    <property type="term" value="P:calcium ion-regulated exocytosis of neurotransmitter"/>
    <property type="evidence" value="ECO:0007669"/>
    <property type="project" value="TreeGrafter"/>
</dbReference>
<evidence type="ECO:0000313" key="15">
    <source>
        <dbReference type="Proteomes" id="UP000694543"/>
    </source>
</evidence>
<accession>A0A8C3LQM9</accession>
<proteinExistence type="predicted"/>
<organism evidence="14 15">
    <name type="scientific">Chrysolophus pictus</name>
    <name type="common">Golden pheasant</name>
    <name type="synonym">Phasianus pictus</name>
    <dbReference type="NCBI Taxonomy" id="9089"/>
    <lineage>
        <taxon>Eukaryota</taxon>
        <taxon>Metazoa</taxon>
        <taxon>Chordata</taxon>
        <taxon>Craniata</taxon>
        <taxon>Vertebrata</taxon>
        <taxon>Euteleostomi</taxon>
        <taxon>Archelosauria</taxon>
        <taxon>Archosauria</taxon>
        <taxon>Dinosauria</taxon>
        <taxon>Saurischia</taxon>
        <taxon>Theropoda</taxon>
        <taxon>Coelurosauria</taxon>
        <taxon>Aves</taxon>
        <taxon>Neognathae</taxon>
        <taxon>Galloanserae</taxon>
        <taxon>Galliformes</taxon>
        <taxon>Phasianidae</taxon>
        <taxon>Phasianinae</taxon>
        <taxon>Chrysolophus</taxon>
    </lineage>
</organism>
<dbReference type="PROSITE" id="PS50106">
    <property type="entry name" value="PDZ"/>
    <property type="match status" value="1"/>
</dbReference>
<feature type="compositionally biased region" description="Low complexity" evidence="10">
    <location>
        <begin position="620"/>
        <end position="636"/>
    </location>
</feature>
<evidence type="ECO:0000259" key="11">
    <source>
        <dbReference type="PROSITE" id="PS50004"/>
    </source>
</evidence>
<comment type="subcellular location">
    <subcellularLocation>
        <location evidence="8">Synapse</location>
    </subcellularLocation>
</comment>
<evidence type="ECO:0000256" key="1">
    <source>
        <dbReference type="ARBA" id="ARBA00022553"/>
    </source>
</evidence>
<dbReference type="Pfam" id="PF00595">
    <property type="entry name" value="PDZ"/>
    <property type="match status" value="1"/>
</dbReference>
<dbReference type="GO" id="GO:0042734">
    <property type="term" value="C:presynaptic membrane"/>
    <property type="evidence" value="ECO:0007669"/>
    <property type="project" value="TreeGrafter"/>
</dbReference>
<keyword evidence="6" id="KW-0862">Zinc</keyword>
<dbReference type="SMART" id="SM00228">
    <property type="entry name" value="PDZ"/>
    <property type="match status" value="1"/>
</dbReference>
<dbReference type="Gene3D" id="2.60.40.150">
    <property type="entry name" value="C2 domain"/>
    <property type="match status" value="2"/>
</dbReference>
<feature type="compositionally biased region" description="Acidic residues" evidence="10">
    <location>
        <begin position="465"/>
        <end position="475"/>
    </location>
</feature>
<dbReference type="FunFam" id="2.60.40.150:FF:000001">
    <property type="entry name" value="Regulating synaptic membrane exocytosis 3, isoform CRA_a"/>
    <property type="match status" value="1"/>
</dbReference>
<dbReference type="InterPro" id="IPR000008">
    <property type="entry name" value="C2_dom"/>
</dbReference>
<dbReference type="Pfam" id="PF22601">
    <property type="entry name" value="RIM2a_ZnF"/>
    <property type="match status" value="1"/>
</dbReference>
<evidence type="ECO:0000256" key="4">
    <source>
        <dbReference type="ARBA" id="ARBA00022771"/>
    </source>
</evidence>
<protein>
    <submittedName>
        <fullName evidence="14">Regulating synaptic membrane exocytosis 1</fullName>
    </submittedName>
</protein>
<feature type="compositionally biased region" description="Polar residues" evidence="10">
    <location>
        <begin position="137"/>
        <end position="157"/>
    </location>
</feature>
<dbReference type="InterPro" id="IPR017455">
    <property type="entry name" value="Znf_FYVE-rel"/>
</dbReference>
<feature type="domain" description="PDZ" evidence="12">
    <location>
        <begin position="525"/>
        <end position="611"/>
    </location>
</feature>
<reference evidence="14" key="2">
    <citation type="submission" date="2025-09" db="UniProtKB">
        <authorList>
            <consortium name="Ensembl"/>
        </authorList>
    </citation>
    <scope>IDENTIFICATION</scope>
</reference>
<dbReference type="InterPro" id="IPR001478">
    <property type="entry name" value="PDZ"/>
</dbReference>
<evidence type="ECO:0000259" key="12">
    <source>
        <dbReference type="PROSITE" id="PS50106"/>
    </source>
</evidence>
<dbReference type="GO" id="GO:0008270">
    <property type="term" value="F:zinc ion binding"/>
    <property type="evidence" value="ECO:0007669"/>
    <property type="project" value="UniProtKB-KW"/>
</dbReference>
<feature type="region of interest" description="Disordered" evidence="10">
    <location>
        <begin position="618"/>
        <end position="652"/>
    </location>
</feature>
<evidence type="ECO:0000256" key="5">
    <source>
        <dbReference type="ARBA" id="ARBA00022782"/>
    </source>
</evidence>
<dbReference type="GO" id="GO:0048167">
    <property type="term" value="P:regulation of synaptic plasticity"/>
    <property type="evidence" value="ECO:0007669"/>
    <property type="project" value="TreeGrafter"/>
</dbReference>
<keyword evidence="4 9" id="KW-0863">Zinc-finger</keyword>
<feature type="domain" description="FYVE-type" evidence="13">
    <location>
        <begin position="32"/>
        <end position="88"/>
    </location>
</feature>
<dbReference type="SUPFAM" id="SSF49562">
    <property type="entry name" value="C2 domain (Calcium/lipid-binding domain, CaLB)"/>
    <property type="match status" value="2"/>
</dbReference>
<evidence type="ECO:0000313" key="14">
    <source>
        <dbReference type="Ensembl" id="ENSCPIP00010013920.1"/>
    </source>
</evidence>
<dbReference type="Ensembl" id="ENSCPIT00010016573.1">
    <property type="protein sequence ID" value="ENSCPIP00010013920.1"/>
    <property type="gene ID" value="ENSCPIG00010010965.1"/>
</dbReference>
<dbReference type="CDD" id="cd04028">
    <property type="entry name" value="C2B_RIM1alpha"/>
    <property type="match status" value="1"/>
</dbReference>
<dbReference type="Proteomes" id="UP000694543">
    <property type="component" value="Unplaced"/>
</dbReference>
<name>A0A8C3LQM9_CHRPC</name>
<dbReference type="PANTHER" id="PTHR12157">
    <property type="entry name" value="REGULATING SYNAPTIC MEMBRANE EXOCYTOSIS PROTEIN"/>
    <property type="match status" value="1"/>
</dbReference>
<reference evidence="14" key="1">
    <citation type="submission" date="2025-08" db="UniProtKB">
        <authorList>
            <consortium name="Ensembl"/>
        </authorList>
    </citation>
    <scope>IDENTIFICATION</scope>
</reference>
<dbReference type="SUPFAM" id="SSF50156">
    <property type="entry name" value="PDZ domain-like"/>
    <property type="match status" value="1"/>
</dbReference>
<dbReference type="InterPro" id="IPR054386">
    <property type="entry name" value="RIM_Znf"/>
</dbReference>
<dbReference type="CDD" id="cd04031">
    <property type="entry name" value="C2A_RIM1alpha"/>
    <property type="match status" value="1"/>
</dbReference>
<dbReference type="GO" id="GO:0050806">
    <property type="term" value="P:positive regulation of synaptic transmission"/>
    <property type="evidence" value="ECO:0007669"/>
    <property type="project" value="TreeGrafter"/>
</dbReference>
<keyword evidence="1" id="KW-0597">Phosphoprotein</keyword>
<feature type="region of interest" description="Disordered" evidence="10">
    <location>
        <begin position="1237"/>
        <end position="1324"/>
    </location>
</feature>
<dbReference type="GO" id="GO:0044325">
    <property type="term" value="F:transmembrane transporter binding"/>
    <property type="evidence" value="ECO:0007669"/>
    <property type="project" value="TreeGrafter"/>
</dbReference>
<dbReference type="InterPro" id="IPR013083">
    <property type="entry name" value="Znf_RING/FYVE/PHD"/>
</dbReference>
<dbReference type="PANTHER" id="PTHR12157:SF18">
    <property type="entry name" value="REGULATING SYNAPTIC MEMBRANE EXOCYTOSIS PROTEIN 1"/>
    <property type="match status" value="1"/>
</dbReference>
<dbReference type="InterPro" id="IPR039032">
    <property type="entry name" value="Rim-like"/>
</dbReference>
<evidence type="ECO:0000256" key="3">
    <source>
        <dbReference type="ARBA" id="ARBA00022737"/>
    </source>
</evidence>
<dbReference type="InterPro" id="IPR036034">
    <property type="entry name" value="PDZ_sf"/>
</dbReference>
<feature type="compositionally biased region" description="Basic residues" evidence="10">
    <location>
        <begin position="293"/>
        <end position="304"/>
    </location>
</feature>
<dbReference type="FunFam" id="3.30.40.10:FF:000546">
    <property type="entry name" value="Regulating synaptic membrane exocytosis 1"/>
    <property type="match status" value="1"/>
</dbReference>
<keyword evidence="7" id="KW-0770">Synapse</keyword>
<sequence length="1521" mass="170659">MKKTRLHQQFESYKEQVRKIGEEARRYQGEHKDDAPTCGICHKTKFADGCGHLCSYCRTKFCARCGGRVSLRSNNVMWVCNLCRKQQEILTKSGAWFFGSGPQPSPSQDGTLSDTATGASSDAPREKKARLQERSRSQTPLSTAAASSQEISPSTVQSDRRKGAEVSQPAMGLEQKQVSSRSRSEPPRERKKTLVSDQNGKVVKGERKRVPKTSLQKEGPADDRERKERHENRRLEKGKSQDYPDLPEKLEEGKVPDDEKQRKEDEYHTRYRSDPNLARYPVKPHPEEQQMRMHAKVSKARHERRHSDVALPHTEMEEAEVPENNLGKRSQLQGTQDRKSLVETQRSYSIDRTGDVRISVSKQLTNHSPPTPRHSPVPIEHIEYKNHDTFKKQSRLDPSSAILMRKAKREKMETMLRNDSLSSDQSESVRPSPPKPHRAKRGGKKRQMSVSSSEEEGASTPEYTSCEDVEIESESVSEKGDLDYYWLDPATWHSRETSPISSHPVTWQPSKEGDRLIGRVILNKRTTMPKESGALLGLKVVGGKMTELGRLGAFITKVKKGSLADVVGHLRAGDEVLEWNGKPLPGATNEEVYNIILESKSEPQVEIIVSRPIGDIPRIPESSHPPLESSSSSFESQKMERPSISVISPTSPGALRDAPQVLPGQLSVKLWYDKVGHQLIVNVLQATDLPPRVDGRPRNPYVKMYFLPDRSDKSKRRTKTVKKSLEPKWNQTFLYSHVHRRDFRERMLEITVWDQPRVQEEESEFLGEILIELETALLDDEPHWYKLQTHDESSLPLPQPSPFMPRRHVHGGESSSKKLQRSRPISDSDISDYDVDDGIGVVPPVGYRSSTRESRSTTLTVPEQQRTTHHRSRSVSPHRGEDQGRTRSRLPNVPSQRSLDEIHQMRRSRSPTRHHEASRSPADYRSRDMDSQYLSDQESELLMLPRAKRGRSAECLHTISELQPSLDRARSASTNCLRPDTSLHSPERERQSRKVERYSSQKQTRKGSAAETERGLLPCLSRRGFPAPRTTEQPVIRGKHHARSRSSEHSSVRALCSVHHLAPGGSAPPSPLLTRIHQQGSPTQSPPADTSFSSRRGRQLPQVPVRSGSIEQASLVVEERTRQMKMKVHRYNQTSGSGSSQEHEREQYTKYNIQTDQYRSCDNVSAKSSDSDVSDVSAISRTSSASRLSSTSFMSEQSERPRGRISTFTPKMQGRRMGTSGRITKSTSVSGEMYKLEHNDGSQSDTAVGMVGTGGKKRRSSLSAKVVAIVSRRSRSTSQLSQTEAGNKKLKSTIQRSTETGMAAEMRSRMVRQPSRESTDGSINSYSSEGNLIFPGVRLGADSQFSDFLDGLGPAQLVGRQTLATPAMGDIQIGMVDKKGQLEVEVIRARGLTQKPGSKSTPAPYVKVYLLENGACIAKKKTRIARKTLDPLYQQTLVFDESPQGKVLQVIVWGDYGRMDHKCFMGVAQILLEELDLSSVVIGWYKLFPPSSLVDPTLTPLTRRASQSSLESSTGPPCIRS</sequence>
<dbReference type="Pfam" id="PF00168">
    <property type="entry name" value="C2"/>
    <property type="match status" value="2"/>
</dbReference>
<evidence type="ECO:0000259" key="13">
    <source>
        <dbReference type="PROSITE" id="PS50178"/>
    </source>
</evidence>
<keyword evidence="2" id="KW-0479">Metal-binding</keyword>
<dbReference type="CDD" id="cd06714">
    <property type="entry name" value="PDZ_RIM-like"/>
    <property type="match status" value="1"/>
</dbReference>
<dbReference type="PROSITE" id="PS50004">
    <property type="entry name" value="C2"/>
    <property type="match status" value="2"/>
</dbReference>
<dbReference type="GO" id="GO:0030154">
    <property type="term" value="P:cell differentiation"/>
    <property type="evidence" value="ECO:0007669"/>
    <property type="project" value="UniProtKB-KW"/>
</dbReference>
<dbReference type="GO" id="GO:0031267">
    <property type="term" value="F:small GTPase binding"/>
    <property type="evidence" value="ECO:0007669"/>
    <property type="project" value="InterPro"/>
</dbReference>
<feature type="region of interest" description="Disordered" evidence="10">
    <location>
        <begin position="965"/>
        <end position="1107"/>
    </location>
</feature>
<feature type="region of interest" description="Disordered" evidence="10">
    <location>
        <begin position="414"/>
        <end position="475"/>
    </location>
</feature>
<dbReference type="GO" id="GO:0042391">
    <property type="term" value="P:regulation of membrane potential"/>
    <property type="evidence" value="ECO:0007669"/>
    <property type="project" value="TreeGrafter"/>
</dbReference>
<feature type="compositionally biased region" description="Low complexity" evidence="10">
    <location>
        <begin position="838"/>
        <end position="849"/>
    </location>
</feature>
<feature type="compositionally biased region" description="Polar residues" evidence="10">
    <location>
        <begin position="1076"/>
        <end position="1094"/>
    </location>
</feature>
<keyword evidence="3" id="KW-0677">Repeat</keyword>
<feature type="compositionally biased region" description="Basic and acidic residues" evidence="10">
    <location>
        <begin position="985"/>
        <end position="999"/>
    </location>
</feature>
<feature type="domain" description="C2" evidence="11">
    <location>
        <begin position="1367"/>
        <end position="1485"/>
    </location>
</feature>
<dbReference type="Gene3D" id="2.30.42.10">
    <property type="match status" value="1"/>
</dbReference>